<gene>
    <name evidence="2" type="ORF">GCM10009788_55200</name>
</gene>
<accession>A0ABN2BTK8</accession>
<dbReference type="Proteomes" id="UP001500842">
    <property type="component" value="Unassembled WGS sequence"/>
</dbReference>
<evidence type="ECO:0000313" key="2">
    <source>
        <dbReference type="EMBL" id="GAA1545795.1"/>
    </source>
</evidence>
<comment type="caution">
    <text evidence="2">The sequence shown here is derived from an EMBL/GenBank/DDBJ whole genome shotgun (WGS) entry which is preliminary data.</text>
</comment>
<sequence length="73" mass="8015">MRRDVVDALAADPKDPAVPQGLQVLLSSSHGQFLFRINGEHTVCPLLRRSRDPDRRPAPARPGPWDVTLGTSC</sequence>
<evidence type="ECO:0000313" key="3">
    <source>
        <dbReference type="Proteomes" id="UP001500842"/>
    </source>
</evidence>
<protein>
    <submittedName>
        <fullName evidence="2">Uncharacterized protein</fullName>
    </submittedName>
</protein>
<feature type="region of interest" description="Disordered" evidence="1">
    <location>
        <begin position="49"/>
        <end position="73"/>
    </location>
</feature>
<proteinExistence type="predicted"/>
<evidence type="ECO:0000256" key="1">
    <source>
        <dbReference type="SAM" id="MobiDB-lite"/>
    </source>
</evidence>
<dbReference type="EMBL" id="BAAAOR010000041">
    <property type="protein sequence ID" value="GAA1545795.1"/>
    <property type="molecule type" value="Genomic_DNA"/>
</dbReference>
<name>A0ABN2BTK8_9ACTN</name>
<reference evidence="2 3" key="1">
    <citation type="journal article" date="2019" name="Int. J. Syst. Evol. Microbiol.">
        <title>The Global Catalogue of Microorganisms (GCM) 10K type strain sequencing project: providing services to taxonomists for standard genome sequencing and annotation.</title>
        <authorList>
            <consortium name="The Broad Institute Genomics Platform"/>
            <consortium name="The Broad Institute Genome Sequencing Center for Infectious Disease"/>
            <person name="Wu L."/>
            <person name="Ma J."/>
        </authorList>
    </citation>
    <scope>NUCLEOTIDE SEQUENCE [LARGE SCALE GENOMIC DNA]</scope>
    <source>
        <strain evidence="2 3">JCM 14942</strain>
    </source>
</reference>
<organism evidence="2 3">
    <name type="scientific">Nocardioides humi</name>
    <dbReference type="NCBI Taxonomy" id="449461"/>
    <lineage>
        <taxon>Bacteria</taxon>
        <taxon>Bacillati</taxon>
        <taxon>Actinomycetota</taxon>
        <taxon>Actinomycetes</taxon>
        <taxon>Propionibacteriales</taxon>
        <taxon>Nocardioidaceae</taxon>
        <taxon>Nocardioides</taxon>
    </lineage>
</organism>
<keyword evidence="3" id="KW-1185">Reference proteome</keyword>